<evidence type="ECO:0000259" key="6">
    <source>
        <dbReference type="Pfam" id="PF00441"/>
    </source>
</evidence>
<comment type="similarity">
    <text evidence="2 5">Belongs to the acyl-CoA dehydrogenase family.</text>
</comment>
<dbReference type="InterPro" id="IPR009075">
    <property type="entry name" value="AcylCo_DH/oxidase_C"/>
</dbReference>
<dbReference type="Gene3D" id="2.40.110.10">
    <property type="entry name" value="Butyryl-CoA Dehydrogenase, subunit A, domain 2"/>
    <property type="match status" value="1"/>
</dbReference>
<sequence length="376" mass="39332">MTAFSLEPAQLAWCAELRTLAAERLRPLAGKGEPGRVNRALLAELGGLGLLGRLFSSGALDLCLMRESLAHGCTEAETALALQGLGAHPVHAHGTGSQRARWLPRVADGTAVAAFALSEPGAGSDAAALALRAEGDGPGHWRLTGRKCWISNAPEADFYTVFARTAPGAGARGVTAFLVPADRPGLTGTGLDMLSPHPIGALDFDAVPVTADDVLGEVDRGFRVAMGTLNLFRPSVGAFAVGMARAALDATLAHTAGRDAFGGKLRDLQTVAHTVAEMALRTEAARLMVYAAATAYDTGAPDVPQRAAMAKLLATETAQYVVDSAVQLHGAGALQRGHLLEHLYREVRAPRIYEGASEVQRGIIAKELYAAHQEAR</sequence>
<evidence type="ECO:0000313" key="10">
    <source>
        <dbReference type="Proteomes" id="UP000653308"/>
    </source>
</evidence>
<dbReference type="PROSITE" id="PS00072">
    <property type="entry name" value="ACYL_COA_DH_1"/>
    <property type="match status" value="1"/>
</dbReference>
<dbReference type="Pfam" id="PF02770">
    <property type="entry name" value="Acyl-CoA_dh_M"/>
    <property type="match status" value="1"/>
</dbReference>
<keyword evidence="10" id="KW-1185">Reference proteome</keyword>
<feature type="domain" description="Acyl-CoA oxidase/dehydrogenase middle" evidence="7">
    <location>
        <begin position="114"/>
        <end position="190"/>
    </location>
</feature>
<dbReference type="SUPFAM" id="SSF47203">
    <property type="entry name" value="Acyl-CoA dehydrogenase C-terminal domain-like"/>
    <property type="match status" value="1"/>
</dbReference>
<evidence type="ECO:0000256" key="4">
    <source>
        <dbReference type="ARBA" id="ARBA00022827"/>
    </source>
</evidence>
<organism evidence="9 10">
    <name type="scientific">Streptomyces djakartensis</name>
    <dbReference type="NCBI Taxonomy" id="68193"/>
    <lineage>
        <taxon>Bacteria</taxon>
        <taxon>Bacillati</taxon>
        <taxon>Actinomycetota</taxon>
        <taxon>Actinomycetes</taxon>
        <taxon>Kitasatosporales</taxon>
        <taxon>Streptomycetaceae</taxon>
        <taxon>Streptomyces</taxon>
    </lineage>
</organism>
<keyword evidence="5" id="KW-0560">Oxidoreductase</keyword>
<dbReference type="InterPro" id="IPR006089">
    <property type="entry name" value="Acyl-CoA_DH_CS"/>
</dbReference>
<dbReference type="InterPro" id="IPR009100">
    <property type="entry name" value="AcylCoA_DH/oxidase_NM_dom_sf"/>
</dbReference>
<feature type="domain" description="Acyl-CoA dehydrogenase/oxidase C-terminal" evidence="6">
    <location>
        <begin position="219"/>
        <end position="368"/>
    </location>
</feature>
<dbReference type="Pfam" id="PF02771">
    <property type="entry name" value="Acyl-CoA_dh_N"/>
    <property type="match status" value="1"/>
</dbReference>
<accession>A0ABQ2ZTI0</accession>
<dbReference type="InterPro" id="IPR036250">
    <property type="entry name" value="AcylCo_DH-like_C"/>
</dbReference>
<dbReference type="Gene3D" id="1.10.540.10">
    <property type="entry name" value="Acyl-CoA dehydrogenase/oxidase, N-terminal domain"/>
    <property type="match status" value="1"/>
</dbReference>
<dbReference type="Proteomes" id="UP000653308">
    <property type="component" value="Unassembled WGS sequence"/>
</dbReference>
<comment type="caution">
    <text evidence="9">The sequence shown here is derived from an EMBL/GenBank/DDBJ whole genome shotgun (WGS) entry which is preliminary data.</text>
</comment>
<evidence type="ECO:0000256" key="3">
    <source>
        <dbReference type="ARBA" id="ARBA00022630"/>
    </source>
</evidence>
<feature type="domain" description="Acyl-CoA dehydrogenase/oxidase N-terminal" evidence="8">
    <location>
        <begin position="9"/>
        <end position="109"/>
    </location>
</feature>
<dbReference type="PANTHER" id="PTHR43884:SF22">
    <property type="entry name" value="BLR3437 PROTEIN"/>
    <property type="match status" value="1"/>
</dbReference>
<dbReference type="InterPro" id="IPR006091">
    <property type="entry name" value="Acyl-CoA_Oxase/DH_mid-dom"/>
</dbReference>
<dbReference type="InterPro" id="IPR037069">
    <property type="entry name" value="AcylCoA_DH/ox_N_sf"/>
</dbReference>
<proteinExistence type="inferred from homology"/>
<evidence type="ECO:0000313" key="9">
    <source>
        <dbReference type="EMBL" id="GGY24712.1"/>
    </source>
</evidence>
<comment type="cofactor">
    <cofactor evidence="1 5">
        <name>FAD</name>
        <dbReference type="ChEBI" id="CHEBI:57692"/>
    </cofactor>
</comment>
<dbReference type="RefSeq" id="WP_190198734.1">
    <property type="nucleotide sequence ID" value="NZ_BMWE01000009.1"/>
</dbReference>
<name>A0ABQ2ZTI0_9ACTN</name>
<dbReference type="SUPFAM" id="SSF56645">
    <property type="entry name" value="Acyl-CoA dehydrogenase NM domain-like"/>
    <property type="match status" value="1"/>
</dbReference>
<dbReference type="InterPro" id="IPR046373">
    <property type="entry name" value="Acyl-CoA_Oxase/DH_mid-dom_sf"/>
</dbReference>
<keyword evidence="3 5" id="KW-0285">Flavoprotein</keyword>
<evidence type="ECO:0000259" key="7">
    <source>
        <dbReference type="Pfam" id="PF02770"/>
    </source>
</evidence>
<evidence type="ECO:0000256" key="2">
    <source>
        <dbReference type="ARBA" id="ARBA00009347"/>
    </source>
</evidence>
<gene>
    <name evidence="9" type="ORF">GCM10010384_34600</name>
</gene>
<evidence type="ECO:0000256" key="1">
    <source>
        <dbReference type="ARBA" id="ARBA00001974"/>
    </source>
</evidence>
<dbReference type="Gene3D" id="1.20.140.10">
    <property type="entry name" value="Butyryl-CoA Dehydrogenase, subunit A, domain 3"/>
    <property type="match status" value="1"/>
</dbReference>
<dbReference type="EMBL" id="BMWE01000009">
    <property type="protein sequence ID" value="GGY24712.1"/>
    <property type="molecule type" value="Genomic_DNA"/>
</dbReference>
<reference evidence="10" key="1">
    <citation type="journal article" date="2019" name="Int. J. Syst. Evol. Microbiol.">
        <title>The Global Catalogue of Microorganisms (GCM) 10K type strain sequencing project: providing services to taxonomists for standard genome sequencing and annotation.</title>
        <authorList>
            <consortium name="The Broad Institute Genomics Platform"/>
            <consortium name="The Broad Institute Genome Sequencing Center for Infectious Disease"/>
            <person name="Wu L."/>
            <person name="Ma J."/>
        </authorList>
    </citation>
    <scope>NUCLEOTIDE SEQUENCE [LARGE SCALE GENOMIC DNA]</scope>
    <source>
        <strain evidence="10">JCM 4957</strain>
    </source>
</reference>
<evidence type="ECO:0000259" key="8">
    <source>
        <dbReference type="Pfam" id="PF02771"/>
    </source>
</evidence>
<dbReference type="Pfam" id="PF00441">
    <property type="entry name" value="Acyl-CoA_dh_1"/>
    <property type="match status" value="1"/>
</dbReference>
<evidence type="ECO:0000256" key="5">
    <source>
        <dbReference type="RuleBase" id="RU362125"/>
    </source>
</evidence>
<keyword evidence="4 5" id="KW-0274">FAD</keyword>
<dbReference type="PANTHER" id="PTHR43884">
    <property type="entry name" value="ACYL-COA DEHYDROGENASE"/>
    <property type="match status" value="1"/>
</dbReference>
<dbReference type="InterPro" id="IPR013786">
    <property type="entry name" value="AcylCoA_DH/ox_N"/>
</dbReference>
<protein>
    <submittedName>
        <fullName evidence="9">Acyl-CoA dehydrogenase</fullName>
    </submittedName>
</protein>